<dbReference type="InterPro" id="IPR025886">
    <property type="entry name" value="PP2-like"/>
</dbReference>
<dbReference type="PANTHER" id="PTHR32278:SF2">
    <property type="entry name" value="PROTEIN PHLOEM PROTEIN 2-LIKE A9"/>
    <property type="match status" value="1"/>
</dbReference>
<keyword evidence="2" id="KW-1185">Reference proteome</keyword>
<accession>A0A022QUY4</accession>
<name>A0A022QUY4_ERYGU</name>
<dbReference type="PANTHER" id="PTHR32278">
    <property type="entry name" value="F-BOX DOMAIN-CONTAINING PROTEIN"/>
    <property type="match status" value="1"/>
</dbReference>
<evidence type="ECO:0000313" key="1">
    <source>
        <dbReference type="EMBL" id="EYU31716.1"/>
    </source>
</evidence>
<proteinExistence type="predicted"/>
<dbReference type="Pfam" id="PF14299">
    <property type="entry name" value="PP2"/>
    <property type="match status" value="1"/>
</dbReference>
<dbReference type="STRING" id="4155.A0A022QUY4"/>
<dbReference type="eggNOG" id="ENOG502S5SE">
    <property type="taxonomic scope" value="Eukaryota"/>
</dbReference>
<organism evidence="1 2">
    <name type="scientific">Erythranthe guttata</name>
    <name type="common">Yellow monkey flower</name>
    <name type="synonym">Mimulus guttatus</name>
    <dbReference type="NCBI Taxonomy" id="4155"/>
    <lineage>
        <taxon>Eukaryota</taxon>
        <taxon>Viridiplantae</taxon>
        <taxon>Streptophyta</taxon>
        <taxon>Embryophyta</taxon>
        <taxon>Tracheophyta</taxon>
        <taxon>Spermatophyta</taxon>
        <taxon>Magnoliopsida</taxon>
        <taxon>eudicotyledons</taxon>
        <taxon>Gunneridae</taxon>
        <taxon>Pentapetalae</taxon>
        <taxon>asterids</taxon>
        <taxon>lamiids</taxon>
        <taxon>Lamiales</taxon>
        <taxon>Phrymaceae</taxon>
        <taxon>Erythranthe</taxon>
    </lineage>
</organism>
<dbReference type="PhylomeDB" id="A0A022QUY4"/>
<dbReference type="AlphaFoldDB" id="A0A022QUY4"/>
<reference evidence="1 2" key="1">
    <citation type="journal article" date="2013" name="Proc. Natl. Acad. Sci. U.S.A.">
        <title>Fine-scale variation in meiotic recombination in Mimulus inferred from population shotgun sequencing.</title>
        <authorList>
            <person name="Hellsten U."/>
            <person name="Wright K.M."/>
            <person name="Jenkins J."/>
            <person name="Shu S."/>
            <person name="Yuan Y."/>
            <person name="Wessler S.R."/>
            <person name="Schmutz J."/>
            <person name="Willis J.H."/>
            <person name="Rokhsar D.S."/>
        </authorList>
    </citation>
    <scope>NUCLEOTIDE SEQUENCE [LARGE SCALE GENOMIC DNA]</scope>
    <source>
        <strain evidence="2">cv. DUN x IM62</strain>
    </source>
</reference>
<evidence type="ECO:0000313" key="2">
    <source>
        <dbReference type="Proteomes" id="UP000030748"/>
    </source>
</evidence>
<protein>
    <submittedName>
        <fullName evidence="1">Uncharacterized protein</fullName>
    </submittedName>
</protein>
<gene>
    <name evidence="1" type="ORF">MIMGU_mgv1a021901mg</name>
</gene>
<dbReference type="EMBL" id="KI630909">
    <property type="protein sequence ID" value="EYU31716.1"/>
    <property type="molecule type" value="Genomic_DNA"/>
</dbReference>
<dbReference type="Proteomes" id="UP000030748">
    <property type="component" value="Unassembled WGS sequence"/>
</dbReference>
<sequence>MGTTNMSTPHHAGNPSLEFKVDDETKRMIIPARHLNIVWGNDTRYWNVPIDEGSAVELNQVCWLEVTGCVEKTSPEKIYEVGFEVSLGADAFGWGSSPLYVMVKRGKDGKFEWTKYSMQDHHQSHDHHISLTAKLMSSSSEQQQQQHKEDDIINNNNNNAAAAADEKIYFGLYEVWSGKWKGGLKIHHAFVHELPP</sequence>